<feature type="transmembrane region" description="Helical" evidence="1">
    <location>
        <begin position="81"/>
        <end position="105"/>
    </location>
</feature>
<evidence type="ECO:0008006" key="4">
    <source>
        <dbReference type="Google" id="ProtNLM"/>
    </source>
</evidence>
<feature type="transmembrane region" description="Helical" evidence="1">
    <location>
        <begin position="23"/>
        <end position="48"/>
    </location>
</feature>
<proteinExistence type="predicted"/>
<protein>
    <recommendedName>
        <fullName evidence="4">Transmembrane protein</fullName>
    </recommendedName>
</protein>
<dbReference type="EMBL" id="BPVZ01000115">
    <property type="protein sequence ID" value="GKV36193.1"/>
    <property type="molecule type" value="Genomic_DNA"/>
</dbReference>
<dbReference type="Proteomes" id="UP001054252">
    <property type="component" value="Unassembled WGS sequence"/>
</dbReference>
<comment type="caution">
    <text evidence="2">The sequence shown here is derived from an EMBL/GenBank/DDBJ whole genome shotgun (WGS) entry which is preliminary data.</text>
</comment>
<sequence length="185" mass="20054">MGLSINGNSTSLVAQSHRRTHKIFLISNYILLGAASSCVFLTLSLRLIPSLCGFFFILLNVVAIAAAVCGCSVATAGSNKYYAAHMVVTVLTSICQGSVSVLILTRTADFLGYLNSYVREDDGVVILKMVGGLCVVVFCMEWVVLTLGFLVRYYTFVESSEQRTAGAGARTENLKNWSMPFQVQV</sequence>
<keyword evidence="1" id="KW-0472">Membrane</keyword>
<gene>
    <name evidence="2" type="ORF">SLEP1_g44348</name>
</gene>
<dbReference type="PANTHER" id="PTHR34124">
    <property type="entry name" value="F16B3.27 PROTEIN-RELATED"/>
    <property type="match status" value="1"/>
</dbReference>
<feature type="transmembrane region" description="Helical" evidence="1">
    <location>
        <begin position="54"/>
        <end position="74"/>
    </location>
</feature>
<dbReference type="PANTHER" id="PTHR34124:SF14">
    <property type="entry name" value="TRANSMEMBRANE PROTEIN"/>
    <property type="match status" value="1"/>
</dbReference>
<name>A0AAV5LG02_9ROSI</name>
<evidence type="ECO:0000313" key="3">
    <source>
        <dbReference type="Proteomes" id="UP001054252"/>
    </source>
</evidence>
<organism evidence="2 3">
    <name type="scientific">Rubroshorea leprosula</name>
    <dbReference type="NCBI Taxonomy" id="152421"/>
    <lineage>
        <taxon>Eukaryota</taxon>
        <taxon>Viridiplantae</taxon>
        <taxon>Streptophyta</taxon>
        <taxon>Embryophyta</taxon>
        <taxon>Tracheophyta</taxon>
        <taxon>Spermatophyta</taxon>
        <taxon>Magnoliopsida</taxon>
        <taxon>eudicotyledons</taxon>
        <taxon>Gunneridae</taxon>
        <taxon>Pentapetalae</taxon>
        <taxon>rosids</taxon>
        <taxon>malvids</taxon>
        <taxon>Malvales</taxon>
        <taxon>Dipterocarpaceae</taxon>
        <taxon>Rubroshorea</taxon>
    </lineage>
</organism>
<evidence type="ECO:0000313" key="2">
    <source>
        <dbReference type="EMBL" id="GKV36193.1"/>
    </source>
</evidence>
<feature type="transmembrane region" description="Helical" evidence="1">
    <location>
        <begin position="125"/>
        <end position="151"/>
    </location>
</feature>
<accession>A0AAV5LG02</accession>
<keyword evidence="3" id="KW-1185">Reference proteome</keyword>
<reference evidence="2 3" key="1">
    <citation type="journal article" date="2021" name="Commun. Biol.">
        <title>The genome of Shorea leprosula (Dipterocarpaceae) highlights the ecological relevance of drought in aseasonal tropical rainforests.</title>
        <authorList>
            <person name="Ng K.K.S."/>
            <person name="Kobayashi M.J."/>
            <person name="Fawcett J.A."/>
            <person name="Hatakeyama M."/>
            <person name="Paape T."/>
            <person name="Ng C.H."/>
            <person name="Ang C.C."/>
            <person name="Tnah L.H."/>
            <person name="Lee C.T."/>
            <person name="Nishiyama T."/>
            <person name="Sese J."/>
            <person name="O'Brien M.J."/>
            <person name="Copetti D."/>
            <person name="Mohd Noor M.I."/>
            <person name="Ong R.C."/>
            <person name="Putra M."/>
            <person name="Sireger I.Z."/>
            <person name="Indrioko S."/>
            <person name="Kosugi Y."/>
            <person name="Izuno A."/>
            <person name="Isagi Y."/>
            <person name="Lee S.L."/>
            <person name="Shimizu K.K."/>
        </authorList>
    </citation>
    <scope>NUCLEOTIDE SEQUENCE [LARGE SCALE GENOMIC DNA]</scope>
    <source>
        <strain evidence="2">214</strain>
    </source>
</reference>
<keyword evidence="1" id="KW-0812">Transmembrane</keyword>
<dbReference type="AlphaFoldDB" id="A0AAV5LG02"/>
<keyword evidence="1" id="KW-1133">Transmembrane helix</keyword>
<evidence type="ECO:0000256" key="1">
    <source>
        <dbReference type="SAM" id="Phobius"/>
    </source>
</evidence>